<organism evidence="1 2">
    <name type="scientific">Gigaspora margarita</name>
    <dbReference type="NCBI Taxonomy" id="4874"/>
    <lineage>
        <taxon>Eukaryota</taxon>
        <taxon>Fungi</taxon>
        <taxon>Fungi incertae sedis</taxon>
        <taxon>Mucoromycota</taxon>
        <taxon>Glomeromycotina</taxon>
        <taxon>Glomeromycetes</taxon>
        <taxon>Diversisporales</taxon>
        <taxon>Gigasporaceae</taxon>
        <taxon>Gigaspora</taxon>
    </lineage>
</organism>
<dbReference type="EMBL" id="CAJVQB010009048">
    <property type="protein sequence ID" value="CAG8726066.1"/>
    <property type="molecule type" value="Genomic_DNA"/>
</dbReference>
<protein>
    <submittedName>
        <fullName evidence="1">8326_t:CDS:1</fullName>
    </submittedName>
</protein>
<accession>A0ABN7V3J6</accession>
<sequence length="184" mass="20904">MDFDLDPNVEENYNLKTGVTEDDLSKNQDLQEVACFTKKLHVNQIIYTALPIEYPAISEDGIATIYNVNGWDNYMDAFNNVDYYRTPYIISSLNYHCSKIDHITWTQAGNNTNAAEAAHAYANRSGKQLKLLSAINQGRKLDETTVSRMQMHIKFNVLVTQRDNGEIKRKVAAMTHKSAVTSHK</sequence>
<feature type="non-terminal residue" evidence="1">
    <location>
        <position position="184"/>
    </location>
</feature>
<evidence type="ECO:0000313" key="1">
    <source>
        <dbReference type="EMBL" id="CAG8726066.1"/>
    </source>
</evidence>
<proteinExistence type="predicted"/>
<dbReference type="Proteomes" id="UP000789901">
    <property type="component" value="Unassembled WGS sequence"/>
</dbReference>
<keyword evidence="2" id="KW-1185">Reference proteome</keyword>
<comment type="caution">
    <text evidence="1">The sequence shown here is derived from an EMBL/GenBank/DDBJ whole genome shotgun (WGS) entry which is preliminary data.</text>
</comment>
<reference evidence="1 2" key="1">
    <citation type="submission" date="2021-06" db="EMBL/GenBank/DDBJ databases">
        <authorList>
            <person name="Kallberg Y."/>
            <person name="Tangrot J."/>
            <person name="Rosling A."/>
        </authorList>
    </citation>
    <scope>NUCLEOTIDE SEQUENCE [LARGE SCALE GENOMIC DNA]</scope>
    <source>
        <strain evidence="1 2">120-4 pot B 10/14</strain>
    </source>
</reference>
<evidence type="ECO:0000313" key="2">
    <source>
        <dbReference type="Proteomes" id="UP000789901"/>
    </source>
</evidence>
<name>A0ABN7V3J6_GIGMA</name>
<gene>
    <name evidence="1" type="ORF">GMARGA_LOCUS13946</name>
</gene>